<comment type="subcellular location">
    <subcellularLocation>
        <location evidence="1">Cell inner membrane</location>
        <topology evidence="1">Single-pass membrane protein</topology>
    </subcellularLocation>
</comment>
<evidence type="ECO:0000259" key="9">
    <source>
        <dbReference type="Pfam" id="PF12019"/>
    </source>
</evidence>
<evidence type="ECO:0000256" key="3">
    <source>
        <dbReference type="ARBA" id="ARBA00022481"/>
    </source>
</evidence>
<reference evidence="10 11" key="1">
    <citation type="submission" date="2023-11" db="EMBL/GenBank/DDBJ databases">
        <title>MicrobeMod: A computational toolkit for identifying prokaryotic methylation and restriction-modification with nanopore sequencing.</title>
        <authorList>
            <person name="Crits-Christoph A."/>
            <person name="Kang S.C."/>
            <person name="Lee H."/>
            <person name="Ostrov N."/>
        </authorList>
    </citation>
    <scope>NUCLEOTIDE SEQUENCE [LARGE SCALE GENOMIC DNA]</scope>
    <source>
        <strain evidence="10 11">DSMZ 16071</strain>
    </source>
</reference>
<dbReference type="Pfam" id="PF12019">
    <property type="entry name" value="GspH"/>
    <property type="match status" value="1"/>
</dbReference>
<proteinExistence type="predicted"/>
<keyword evidence="5 8" id="KW-0812">Transmembrane</keyword>
<evidence type="ECO:0000313" key="10">
    <source>
        <dbReference type="EMBL" id="WQG84738.1"/>
    </source>
</evidence>
<gene>
    <name evidence="10" type="ORF">SR900_09715</name>
</gene>
<keyword evidence="6 8" id="KW-1133">Transmembrane helix</keyword>
<name>A0ABZ0X2Y0_9GAMM</name>
<keyword evidence="7 8" id="KW-0472">Membrane</keyword>
<dbReference type="Proteomes" id="UP001324185">
    <property type="component" value="Chromosome"/>
</dbReference>
<evidence type="ECO:0000256" key="4">
    <source>
        <dbReference type="ARBA" id="ARBA00022519"/>
    </source>
</evidence>
<evidence type="ECO:0000313" key="11">
    <source>
        <dbReference type="Proteomes" id="UP001324185"/>
    </source>
</evidence>
<accession>A0ABZ0X2Y0</accession>
<protein>
    <submittedName>
        <fullName evidence="10">GspH/FimT family pseudopilin</fullName>
    </submittedName>
</protein>
<evidence type="ECO:0000256" key="8">
    <source>
        <dbReference type="SAM" id="Phobius"/>
    </source>
</evidence>
<evidence type="ECO:0000256" key="2">
    <source>
        <dbReference type="ARBA" id="ARBA00022475"/>
    </source>
</evidence>
<evidence type="ECO:0000256" key="6">
    <source>
        <dbReference type="ARBA" id="ARBA00022989"/>
    </source>
</evidence>
<keyword evidence="2" id="KW-1003">Cell membrane</keyword>
<evidence type="ECO:0000256" key="1">
    <source>
        <dbReference type="ARBA" id="ARBA00004377"/>
    </source>
</evidence>
<keyword evidence="4" id="KW-0997">Cell inner membrane</keyword>
<dbReference type="InterPro" id="IPR022346">
    <property type="entry name" value="T2SS_GspH"/>
</dbReference>
<dbReference type="Gene3D" id="3.55.40.10">
    <property type="entry name" value="minor pseudopilin epsh domain"/>
    <property type="match status" value="1"/>
</dbReference>
<feature type="domain" description="General secretion pathway GspH" evidence="9">
    <location>
        <begin position="63"/>
        <end position="172"/>
    </location>
</feature>
<keyword evidence="3" id="KW-0488">Methylation</keyword>
<keyword evidence="11" id="KW-1185">Reference proteome</keyword>
<feature type="transmembrane region" description="Helical" evidence="8">
    <location>
        <begin position="33"/>
        <end position="54"/>
    </location>
</feature>
<dbReference type="RefSeq" id="WP_018625652.1">
    <property type="nucleotide sequence ID" value="NZ_CP140158.1"/>
</dbReference>
<dbReference type="EMBL" id="CP140158">
    <property type="protein sequence ID" value="WQG84738.1"/>
    <property type="molecule type" value="Genomic_DNA"/>
</dbReference>
<evidence type="ECO:0000256" key="7">
    <source>
        <dbReference type="ARBA" id="ARBA00023136"/>
    </source>
</evidence>
<evidence type="ECO:0000256" key="5">
    <source>
        <dbReference type="ARBA" id="ARBA00022692"/>
    </source>
</evidence>
<sequence>MSWGSEVRGGMQRVSIYQGHFQKQAGFGLVESFISIVLLAGFLLSACHLFLNLFSSKLLDQTASRFIDSFHKARQVAIETNISIKVKAIGKSWGDGWQVIPLNTETGVQEFSQAIHVQNQLEDPVTFIGNQELSIIFKPNGMTSNLNPLGEHGITFCNANGKGRQLTMLASGRVQVTDIKQGCGVSS</sequence>
<organism evidence="10 11">
    <name type="scientific">Kangiella aquimarina</name>
    <dbReference type="NCBI Taxonomy" id="261965"/>
    <lineage>
        <taxon>Bacteria</taxon>
        <taxon>Pseudomonadati</taxon>
        <taxon>Pseudomonadota</taxon>
        <taxon>Gammaproteobacteria</taxon>
        <taxon>Kangiellales</taxon>
        <taxon>Kangiellaceae</taxon>
        <taxon>Kangiella</taxon>
    </lineage>
</organism>